<evidence type="ECO:0000313" key="3">
    <source>
        <dbReference type="Proteomes" id="UP000605848"/>
    </source>
</evidence>
<evidence type="ECO:0000256" key="1">
    <source>
        <dbReference type="SAM" id="MobiDB-lite"/>
    </source>
</evidence>
<accession>A0A936ZEX1</accession>
<dbReference type="Proteomes" id="UP000605848">
    <property type="component" value="Unassembled WGS sequence"/>
</dbReference>
<keyword evidence="3" id="KW-1185">Reference proteome</keyword>
<dbReference type="RefSeq" id="WP_202059319.1">
    <property type="nucleotide sequence ID" value="NZ_JAEQMY010000013.1"/>
</dbReference>
<name>A0A936ZEX1_9HYPH</name>
<dbReference type="EMBL" id="JAEQMY010000013">
    <property type="protein sequence ID" value="MBL0404540.1"/>
    <property type="molecule type" value="Genomic_DNA"/>
</dbReference>
<protein>
    <submittedName>
        <fullName evidence="2">Uncharacterized protein</fullName>
    </submittedName>
</protein>
<gene>
    <name evidence="2" type="ORF">JKG68_11235</name>
</gene>
<evidence type="ECO:0000313" key="2">
    <source>
        <dbReference type="EMBL" id="MBL0404540.1"/>
    </source>
</evidence>
<feature type="region of interest" description="Disordered" evidence="1">
    <location>
        <begin position="49"/>
        <end position="70"/>
    </location>
</feature>
<proteinExistence type="predicted"/>
<reference evidence="2" key="1">
    <citation type="submission" date="2021-01" db="EMBL/GenBank/DDBJ databases">
        <title>Microvirga sp.</title>
        <authorList>
            <person name="Kim M.K."/>
        </authorList>
    </citation>
    <scope>NUCLEOTIDE SEQUENCE</scope>
    <source>
        <strain evidence="2">5420S-16</strain>
    </source>
</reference>
<dbReference type="AlphaFoldDB" id="A0A936ZEX1"/>
<sequence length="70" mass="7845">MNQVDQQVEQIARAFFRARIEGGIWESAPRVLQHEFRLYARQAISMLDNPQEQSTIAEGEGAGARSLEAA</sequence>
<organism evidence="2 3">
    <name type="scientific">Microvirga aerilata</name>
    <dbReference type="NCBI Taxonomy" id="670292"/>
    <lineage>
        <taxon>Bacteria</taxon>
        <taxon>Pseudomonadati</taxon>
        <taxon>Pseudomonadota</taxon>
        <taxon>Alphaproteobacteria</taxon>
        <taxon>Hyphomicrobiales</taxon>
        <taxon>Methylobacteriaceae</taxon>
        <taxon>Microvirga</taxon>
    </lineage>
</organism>
<comment type="caution">
    <text evidence="2">The sequence shown here is derived from an EMBL/GenBank/DDBJ whole genome shotgun (WGS) entry which is preliminary data.</text>
</comment>